<keyword evidence="2" id="KW-1185">Reference proteome</keyword>
<evidence type="ECO:0000313" key="1">
    <source>
        <dbReference type="EMBL" id="KAK9800216.1"/>
    </source>
</evidence>
<proteinExistence type="predicted"/>
<name>A0AAW1NZ18_9CHLO</name>
<protein>
    <submittedName>
        <fullName evidence="1">Uncharacterized protein</fullName>
    </submittedName>
</protein>
<dbReference type="Proteomes" id="UP001465755">
    <property type="component" value="Unassembled WGS sequence"/>
</dbReference>
<sequence>MASHPSTKAAFVSGGAGRCHEARAFGNSADCPCTGGCYRFRRIQKFPKEVTYKFKASLSGQRTVTVDDNDYTGKHAATGTVERLTGGKMAVKAIVHLQAAPQIELIVMVMLTFGGNTYELSSGGPLPALW</sequence>
<organism evidence="1 2">
    <name type="scientific">Symbiochloris irregularis</name>
    <dbReference type="NCBI Taxonomy" id="706552"/>
    <lineage>
        <taxon>Eukaryota</taxon>
        <taxon>Viridiplantae</taxon>
        <taxon>Chlorophyta</taxon>
        <taxon>core chlorophytes</taxon>
        <taxon>Trebouxiophyceae</taxon>
        <taxon>Trebouxiales</taxon>
        <taxon>Trebouxiaceae</taxon>
        <taxon>Symbiochloris</taxon>
    </lineage>
</organism>
<comment type="caution">
    <text evidence="1">The sequence shown here is derived from an EMBL/GenBank/DDBJ whole genome shotgun (WGS) entry which is preliminary data.</text>
</comment>
<reference evidence="1 2" key="1">
    <citation type="journal article" date="2024" name="Nat. Commun.">
        <title>Phylogenomics reveals the evolutionary origins of lichenization in chlorophyte algae.</title>
        <authorList>
            <person name="Puginier C."/>
            <person name="Libourel C."/>
            <person name="Otte J."/>
            <person name="Skaloud P."/>
            <person name="Haon M."/>
            <person name="Grisel S."/>
            <person name="Petersen M."/>
            <person name="Berrin J.G."/>
            <person name="Delaux P.M."/>
            <person name="Dal Grande F."/>
            <person name="Keller J."/>
        </authorList>
    </citation>
    <scope>NUCLEOTIDE SEQUENCE [LARGE SCALE GENOMIC DNA]</scope>
    <source>
        <strain evidence="1 2">SAG 2036</strain>
    </source>
</reference>
<gene>
    <name evidence="1" type="ORF">WJX73_010471</name>
</gene>
<accession>A0AAW1NZ18</accession>
<dbReference type="EMBL" id="JALJOQ010000085">
    <property type="protein sequence ID" value="KAK9800216.1"/>
    <property type="molecule type" value="Genomic_DNA"/>
</dbReference>
<dbReference type="AlphaFoldDB" id="A0AAW1NZ18"/>
<evidence type="ECO:0000313" key="2">
    <source>
        <dbReference type="Proteomes" id="UP001465755"/>
    </source>
</evidence>